<gene>
    <name evidence="1" type="ORF">SCUD_LOCUS15676</name>
</gene>
<evidence type="ECO:0000313" key="3">
    <source>
        <dbReference type="WBParaSite" id="SCUD_0001567901-mRNA-1"/>
    </source>
</evidence>
<evidence type="ECO:0000313" key="2">
    <source>
        <dbReference type="Proteomes" id="UP000279833"/>
    </source>
</evidence>
<dbReference type="WBParaSite" id="SCUD_0001567901-mRNA-1">
    <property type="protein sequence ID" value="SCUD_0001567901-mRNA-1"/>
    <property type="gene ID" value="SCUD_0001567901"/>
</dbReference>
<accession>A0A183KKW3</accession>
<name>A0A183KKW3_9TREM</name>
<keyword evidence="2" id="KW-1185">Reference proteome</keyword>
<dbReference type="Proteomes" id="UP000279833">
    <property type="component" value="Unassembled WGS sequence"/>
</dbReference>
<proteinExistence type="predicted"/>
<dbReference type="AlphaFoldDB" id="A0A183KKW3"/>
<dbReference type="EMBL" id="UZAK01037858">
    <property type="protein sequence ID" value="VDP59827.1"/>
    <property type="molecule type" value="Genomic_DNA"/>
</dbReference>
<reference evidence="1 2" key="2">
    <citation type="submission" date="2018-11" db="EMBL/GenBank/DDBJ databases">
        <authorList>
            <consortium name="Pathogen Informatics"/>
        </authorList>
    </citation>
    <scope>NUCLEOTIDE SEQUENCE [LARGE SCALE GENOMIC DNA]</scope>
    <source>
        <strain evidence="1">Dakar</strain>
        <strain evidence="2">Dakar, Senegal</strain>
    </source>
</reference>
<reference evidence="3" key="1">
    <citation type="submission" date="2016-06" db="UniProtKB">
        <authorList>
            <consortium name="WormBaseParasite"/>
        </authorList>
    </citation>
    <scope>IDENTIFICATION</scope>
</reference>
<evidence type="ECO:0000313" key="1">
    <source>
        <dbReference type="EMBL" id="VDP59827.1"/>
    </source>
</evidence>
<organism evidence="3">
    <name type="scientific">Schistosoma curassoni</name>
    <dbReference type="NCBI Taxonomy" id="6186"/>
    <lineage>
        <taxon>Eukaryota</taxon>
        <taxon>Metazoa</taxon>
        <taxon>Spiralia</taxon>
        <taxon>Lophotrochozoa</taxon>
        <taxon>Platyhelminthes</taxon>
        <taxon>Trematoda</taxon>
        <taxon>Digenea</taxon>
        <taxon>Strigeidida</taxon>
        <taxon>Schistosomatoidea</taxon>
        <taxon>Schistosomatidae</taxon>
        <taxon>Schistosoma</taxon>
    </lineage>
</organism>
<sequence>MPYPIIYEVVGVMRCIMFRGLSARLHLGYLASLRHLPLRKLRQHLKRLKNCAQTTTLHCTCIKLNVLCLT</sequence>
<protein>
    <submittedName>
        <fullName evidence="3">SOCS box domain-containing protein</fullName>
    </submittedName>
</protein>